<sequence>MSKPKPEILRNSLRISTRNFRFLLQNSSFIGFGTNRGTQMRQFPMGLDRRNSSAGDKKRWSACFCGPLRSNPSTF</sequence>
<protein>
    <submittedName>
        <fullName evidence="1">Uncharacterized protein</fullName>
    </submittedName>
</protein>
<evidence type="ECO:0000313" key="2">
    <source>
        <dbReference type="Proteomes" id="UP000029121"/>
    </source>
</evidence>
<organism evidence="1 2">
    <name type="scientific">Capsella rubella</name>
    <dbReference type="NCBI Taxonomy" id="81985"/>
    <lineage>
        <taxon>Eukaryota</taxon>
        <taxon>Viridiplantae</taxon>
        <taxon>Streptophyta</taxon>
        <taxon>Embryophyta</taxon>
        <taxon>Tracheophyta</taxon>
        <taxon>Spermatophyta</taxon>
        <taxon>Magnoliopsida</taxon>
        <taxon>eudicotyledons</taxon>
        <taxon>Gunneridae</taxon>
        <taxon>Pentapetalae</taxon>
        <taxon>rosids</taxon>
        <taxon>malvids</taxon>
        <taxon>Brassicales</taxon>
        <taxon>Brassicaceae</taxon>
        <taxon>Camelineae</taxon>
        <taxon>Capsella</taxon>
    </lineage>
</organism>
<accession>R0FTG3</accession>
<reference evidence="2" key="1">
    <citation type="journal article" date="2013" name="Nat. Genet.">
        <title>The Capsella rubella genome and the genomic consequences of rapid mating system evolution.</title>
        <authorList>
            <person name="Slotte T."/>
            <person name="Hazzouri K.M."/>
            <person name="Agren J.A."/>
            <person name="Koenig D."/>
            <person name="Maumus F."/>
            <person name="Guo Y.L."/>
            <person name="Steige K."/>
            <person name="Platts A.E."/>
            <person name="Escobar J.S."/>
            <person name="Newman L.K."/>
            <person name="Wang W."/>
            <person name="Mandakova T."/>
            <person name="Vello E."/>
            <person name="Smith L.M."/>
            <person name="Henz S.R."/>
            <person name="Steffen J."/>
            <person name="Takuno S."/>
            <person name="Brandvain Y."/>
            <person name="Coop G."/>
            <person name="Andolfatto P."/>
            <person name="Hu T.T."/>
            <person name="Blanchette M."/>
            <person name="Clark R.M."/>
            <person name="Quesneville H."/>
            <person name="Nordborg M."/>
            <person name="Gaut B.S."/>
            <person name="Lysak M.A."/>
            <person name="Jenkins J."/>
            <person name="Grimwood J."/>
            <person name="Chapman J."/>
            <person name="Prochnik S."/>
            <person name="Shu S."/>
            <person name="Rokhsar D."/>
            <person name="Schmutz J."/>
            <person name="Weigel D."/>
            <person name="Wright S.I."/>
        </authorList>
    </citation>
    <scope>NUCLEOTIDE SEQUENCE [LARGE SCALE GENOMIC DNA]</scope>
    <source>
        <strain evidence="2">cv. Monte Gargano</strain>
    </source>
</reference>
<dbReference type="EMBL" id="KB870809">
    <property type="protein sequence ID" value="EOA25761.1"/>
    <property type="molecule type" value="Genomic_DNA"/>
</dbReference>
<name>R0FTG3_9BRAS</name>
<gene>
    <name evidence="1" type="ORF">CARUB_v10019122mg</name>
</gene>
<dbReference type="AlphaFoldDB" id="R0FTG3"/>
<keyword evidence="2" id="KW-1185">Reference proteome</keyword>
<proteinExistence type="predicted"/>
<evidence type="ECO:0000313" key="1">
    <source>
        <dbReference type="EMBL" id="EOA25761.1"/>
    </source>
</evidence>
<dbReference type="Proteomes" id="UP000029121">
    <property type="component" value="Unassembled WGS sequence"/>
</dbReference>